<dbReference type="RefSeq" id="WP_210513380.1">
    <property type="nucleotide sequence ID" value="NZ_JAFIDN010000017.1"/>
</dbReference>
<gene>
    <name evidence="1" type="ORF">NATSA_14685</name>
</gene>
<evidence type="ECO:0000313" key="2">
    <source>
        <dbReference type="Proteomes" id="UP000673975"/>
    </source>
</evidence>
<protein>
    <recommendedName>
        <fullName evidence="3">Transposase</fullName>
    </recommendedName>
</protein>
<evidence type="ECO:0008006" key="3">
    <source>
        <dbReference type="Google" id="ProtNLM"/>
    </source>
</evidence>
<reference evidence="1" key="1">
    <citation type="submission" date="2021-02" db="EMBL/GenBank/DDBJ databases">
        <title>Natronogracilivirga saccharolytica gen. nov. sp. nov. a new anaerobic, haloalkiliphilic carbohydrate-fermenting bacterium from soda lake and proposing of Cyclonatronumiaceae fam. nov. in the phylum Balneolaeota.</title>
        <authorList>
            <person name="Zhilina T.N."/>
            <person name="Sorokin D.Y."/>
            <person name="Zavarzina D.G."/>
            <person name="Toshchakov S.V."/>
            <person name="Kublanov I.V."/>
        </authorList>
    </citation>
    <scope>NUCLEOTIDE SEQUENCE</scope>
    <source>
        <strain evidence="1">Z-1702</strain>
    </source>
</reference>
<evidence type="ECO:0000313" key="1">
    <source>
        <dbReference type="EMBL" id="MBP3193921.1"/>
    </source>
</evidence>
<name>A0A8J7UWQ2_9BACT</name>
<accession>A0A8J7UWQ2</accession>
<comment type="caution">
    <text evidence="1">The sequence shown here is derived from an EMBL/GenBank/DDBJ whole genome shotgun (WGS) entry which is preliminary data.</text>
</comment>
<keyword evidence="2" id="KW-1185">Reference proteome</keyword>
<dbReference type="EMBL" id="JAFIDN010000017">
    <property type="protein sequence ID" value="MBP3193921.1"/>
    <property type="molecule type" value="Genomic_DNA"/>
</dbReference>
<proteinExistence type="predicted"/>
<dbReference type="Proteomes" id="UP000673975">
    <property type="component" value="Unassembled WGS sequence"/>
</dbReference>
<sequence>MEKQIAELILPEGMLDHFDIEKIEQGTEGQDEKYIHIHLAEKNQLPESYDPAEYESKGFTEPKKLIDFPIRNKNVYLSIKRRRWRHKKDPNRIIYNDYSHLLGSRKITSEFSAFFKRYSSKREPNRLKR</sequence>
<organism evidence="1 2">
    <name type="scientific">Natronogracilivirga saccharolytica</name>
    <dbReference type="NCBI Taxonomy" id="2812953"/>
    <lineage>
        <taxon>Bacteria</taxon>
        <taxon>Pseudomonadati</taxon>
        <taxon>Balneolota</taxon>
        <taxon>Balneolia</taxon>
        <taxon>Balneolales</taxon>
        <taxon>Cyclonatronaceae</taxon>
        <taxon>Natronogracilivirga</taxon>
    </lineage>
</organism>
<dbReference type="AlphaFoldDB" id="A0A8J7UWQ2"/>